<evidence type="ECO:0000313" key="2">
    <source>
        <dbReference type="Proteomes" id="UP000198287"/>
    </source>
</evidence>
<gene>
    <name evidence="1" type="ORF">Fcan01_23275</name>
</gene>
<protein>
    <submittedName>
        <fullName evidence="1">Uncharacterized protein</fullName>
    </submittedName>
</protein>
<proteinExistence type="predicted"/>
<organism evidence="1 2">
    <name type="scientific">Folsomia candida</name>
    <name type="common">Springtail</name>
    <dbReference type="NCBI Taxonomy" id="158441"/>
    <lineage>
        <taxon>Eukaryota</taxon>
        <taxon>Metazoa</taxon>
        <taxon>Ecdysozoa</taxon>
        <taxon>Arthropoda</taxon>
        <taxon>Hexapoda</taxon>
        <taxon>Collembola</taxon>
        <taxon>Entomobryomorpha</taxon>
        <taxon>Isotomoidea</taxon>
        <taxon>Isotomidae</taxon>
        <taxon>Proisotominae</taxon>
        <taxon>Folsomia</taxon>
    </lineage>
</organism>
<name>A0A226DD48_FOLCA</name>
<comment type="caution">
    <text evidence="1">The sequence shown here is derived from an EMBL/GenBank/DDBJ whole genome shotgun (WGS) entry which is preliminary data.</text>
</comment>
<evidence type="ECO:0000313" key="1">
    <source>
        <dbReference type="EMBL" id="OXA42176.1"/>
    </source>
</evidence>
<dbReference type="EMBL" id="LNIX01000027">
    <property type="protein sequence ID" value="OXA42176.1"/>
    <property type="molecule type" value="Genomic_DNA"/>
</dbReference>
<sequence length="269" mass="31173">MVGKRAALQEPSKATNLEKVHVDMGYSQDFPPLIEDGTTDEPASCRFFSQEDVNILPNQGDERPPSNDHLLKLAKESDDQDICPERYDQSFWEHPTTKRTGLVFVRPYFNKIKDQWFIHWVKVSFPRNEQDNSGGGGSGDCSYFKIHENELEELLEKIKLLVKDVVKTGREKLVSRLANSKFSTCEDRHDVARFWANDHSLYMKSGKLALRQHRNFENTYTIRMWSPRPEKFGWHGPQISLHMGQARQFIGFLEGCSQHIDTQEITVEE</sequence>
<dbReference type="AlphaFoldDB" id="A0A226DD48"/>
<reference evidence="1 2" key="1">
    <citation type="submission" date="2015-12" db="EMBL/GenBank/DDBJ databases">
        <title>The genome of Folsomia candida.</title>
        <authorList>
            <person name="Faddeeva A."/>
            <person name="Derks M.F."/>
            <person name="Anvar Y."/>
            <person name="Smit S."/>
            <person name="Van Straalen N."/>
            <person name="Roelofs D."/>
        </authorList>
    </citation>
    <scope>NUCLEOTIDE SEQUENCE [LARGE SCALE GENOMIC DNA]</scope>
    <source>
        <strain evidence="1 2">VU population</strain>
        <tissue evidence="1">Whole body</tissue>
    </source>
</reference>
<keyword evidence="2" id="KW-1185">Reference proteome</keyword>
<accession>A0A226DD48</accession>
<dbReference type="Proteomes" id="UP000198287">
    <property type="component" value="Unassembled WGS sequence"/>
</dbReference>